<feature type="domain" description="HTH marR-type" evidence="1">
    <location>
        <begin position="1"/>
        <end position="147"/>
    </location>
</feature>
<evidence type="ECO:0000313" key="3">
    <source>
        <dbReference type="Proteomes" id="UP001445472"/>
    </source>
</evidence>
<reference evidence="2 3" key="1">
    <citation type="submission" date="2024-06" db="EMBL/GenBank/DDBJ databases">
        <title>The Natural Products Discovery Center: Release of the First 8490 Sequenced Strains for Exploring Actinobacteria Biosynthetic Diversity.</title>
        <authorList>
            <person name="Kalkreuter E."/>
            <person name="Kautsar S.A."/>
            <person name="Yang D."/>
            <person name="Bader C.D."/>
            <person name="Teijaro C.N."/>
            <person name="Fluegel L."/>
            <person name="Davis C.M."/>
            <person name="Simpson J.R."/>
            <person name="Lauterbach L."/>
            <person name="Steele A.D."/>
            <person name="Gui C."/>
            <person name="Meng S."/>
            <person name="Li G."/>
            <person name="Viehrig K."/>
            <person name="Ye F."/>
            <person name="Su P."/>
            <person name="Kiefer A.F."/>
            <person name="Nichols A."/>
            <person name="Cepeda A.J."/>
            <person name="Yan W."/>
            <person name="Fan B."/>
            <person name="Jiang Y."/>
            <person name="Adhikari A."/>
            <person name="Zheng C.-J."/>
            <person name="Schuster L."/>
            <person name="Cowan T.M."/>
            <person name="Smanski M.J."/>
            <person name="Chevrette M.G."/>
            <person name="De Carvalho L.P.S."/>
            <person name="Shen B."/>
        </authorList>
    </citation>
    <scope>NUCLEOTIDE SEQUENCE [LARGE SCALE GENOMIC DNA]</scope>
    <source>
        <strain evidence="2 3">NPDC000837</strain>
    </source>
</reference>
<dbReference type="InterPro" id="IPR039422">
    <property type="entry name" value="MarR/SlyA-like"/>
</dbReference>
<organism evidence="2 3">
    <name type="scientific">Streptomyces xantholiticus</name>
    <dbReference type="NCBI Taxonomy" id="68285"/>
    <lineage>
        <taxon>Bacteria</taxon>
        <taxon>Bacillati</taxon>
        <taxon>Actinomycetota</taxon>
        <taxon>Actinomycetes</taxon>
        <taxon>Kitasatosporales</taxon>
        <taxon>Streptomycetaceae</taxon>
        <taxon>Streptomyces</taxon>
    </lineage>
</organism>
<dbReference type="SUPFAM" id="SSF46785">
    <property type="entry name" value="Winged helix' DNA-binding domain"/>
    <property type="match status" value="1"/>
</dbReference>
<evidence type="ECO:0000313" key="2">
    <source>
        <dbReference type="EMBL" id="MER6612223.1"/>
    </source>
</evidence>
<name>A0ABV1UN37_9ACTN</name>
<dbReference type="PROSITE" id="PS50995">
    <property type="entry name" value="HTH_MARR_2"/>
    <property type="match status" value="1"/>
</dbReference>
<dbReference type="InterPro" id="IPR000835">
    <property type="entry name" value="HTH_MarR-typ"/>
</dbReference>
<dbReference type="SMART" id="SM00347">
    <property type="entry name" value="HTH_MARR"/>
    <property type="match status" value="1"/>
</dbReference>
<sequence>MTNPHTHAPRERSRETARAACDVVEVLEVVWERGRDTALTAVSTPQLRVLRALEREDGVNLRTLGHALGSTPSSTSRLCDRLVGLGLVERSSSTMSRRELELRLTSRGKTYLRELRDKRELELSAALDVMSPARRADLLRGLRGLKQALPGL</sequence>
<accession>A0ABV1UN37</accession>
<gene>
    <name evidence="2" type="ORF">ABT276_02220</name>
</gene>
<dbReference type="PANTHER" id="PTHR33164:SF103">
    <property type="entry name" value="REGULATORY PROTEIN MARR"/>
    <property type="match status" value="1"/>
</dbReference>
<dbReference type="Pfam" id="PF12802">
    <property type="entry name" value="MarR_2"/>
    <property type="match status" value="1"/>
</dbReference>
<dbReference type="RefSeq" id="WP_351974674.1">
    <property type="nucleotide sequence ID" value="NZ_JBEPBX010000001.1"/>
</dbReference>
<dbReference type="Proteomes" id="UP001445472">
    <property type="component" value="Unassembled WGS sequence"/>
</dbReference>
<dbReference type="InterPro" id="IPR036388">
    <property type="entry name" value="WH-like_DNA-bd_sf"/>
</dbReference>
<dbReference type="InterPro" id="IPR036390">
    <property type="entry name" value="WH_DNA-bd_sf"/>
</dbReference>
<dbReference type="PANTHER" id="PTHR33164">
    <property type="entry name" value="TRANSCRIPTIONAL REGULATOR, MARR FAMILY"/>
    <property type="match status" value="1"/>
</dbReference>
<keyword evidence="3" id="KW-1185">Reference proteome</keyword>
<evidence type="ECO:0000259" key="1">
    <source>
        <dbReference type="PROSITE" id="PS50995"/>
    </source>
</evidence>
<protein>
    <submittedName>
        <fullName evidence="2">MarR family transcriptional regulator</fullName>
    </submittedName>
</protein>
<dbReference type="Gene3D" id="1.10.10.10">
    <property type="entry name" value="Winged helix-like DNA-binding domain superfamily/Winged helix DNA-binding domain"/>
    <property type="match status" value="1"/>
</dbReference>
<dbReference type="EMBL" id="JBEPBX010000001">
    <property type="protein sequence ID" value="MER6612223.1"/>
    <property type="molecule type" value="Genomic_DNA"/>
</dbReference>
<comment type="caution">
    <text evidence="2">The sequence shown here is derived from an EMBL/GenBank/DDBJ whole genome shotgun (WGS) entry which is preliminary data.</text>
</comment>
<proteinExistence type="predicted"/>